<feature type="transmembrane region" description="Helical" evidence="2">
    <location>
        <begin position="12"/>
        <end position="35"/>
    </location>
</feature>
<dbReference type="SMART" id="SM00717">
    <property type="entry name" value="SANT"/>
    <property type="match status" value="1"/>
</dbReference>
<keyword evidence="2" id="KW-0472">Membrane</keyword>
<protein>
    <submittedName>
        <fullName evidence="5">Mis18-binding protein 1 Kinetochore-associated protein KNL-2-like protein</fullName>
    </submittedName>
</protein>
<dbReference type="EMBL" id="CM015727">
    <property type="protein sequence ID" value="KAF3701197.1"/>
    <property type="molecule type" value="Genomic_DNA"/>
</dbReference>
<proteinExistence type="predicted"/>
<dbReference type="AlphaFoldDB" id="A0A6G1QFD9"/>
<reference evidence="6" key="2">
    <citation type="submission" date="2019-02" db="EMBL/GenBank/DDBJ databases">
        <title>Opniocepnalus argus Var Kimnra genome.</title>
        <authorList>
            <person name="Zhou C."/>
            <person name="Xiao S."/>
        </authorList>
    </citation>
    <scope>NUCLEOTIDE SEQUENCE [LARGE SCALE GENOMIC DNA]</scope>
</reference>
<evidence type="ECO:0000313" key="6">
    <source>
        <dbReference type="Proteomes" id="UP000503349"/>
    </source>
</evidence>
<feature type="compositionally biased region" description="Basic residues" evidence="1">
    <location>
        <begin position="703"/>
        <end position="717"/>
    </location>
</feature>
<dbReference type="Pfam" id="PF00249">
    <property type="entry name" value="Myb_DNA-binding"/>
    <property type="match status" value="1"/>
</dbReference>
<feature type="compositionally biased region" description="Polar residues" evidence="1">
    <location>
        <begin position="720"/>
        <end position="738"/>
    </location>
</feature>
<name>A0A6G1QFD9_CHAAH</name>
<feature type="compositionally biased region" description="Basic and acidic residues" evidence="1">
    <location>
        <begin position="685"/>
        <end position="698"/>
    </location>
</feature>
<dbReference type="Gene3D" id="1.10.10.60">
    <property type="entry name" value="Homeodomain-like"/>
    <property type="match status" value="1"/>
</dbReference>
<dbReference type="Pfam" id="PF09133">
    <property type="entry name" value="SANTA"/>
    <property type="match status" value="1"/>
</dbReference>
<keyword evidence="2" id="KW-1133">Transmembrane helix</keyword>
<feature type="compositionally biased region" description="Basic residues" evidence="1">
    <location>
        <begin position="822"/>
        <end position="838"/>
    </location>
</feature>
<sequence length="1158" mass="131523">MILAKGSRDAKFEFCELAASIRFGSIITFYLFFFLQELMASRHNLLQQTKSESPAKIFAKLKSRVQRESMCAKDGVLTDKDPPWNVREKHGAEFNSPRKTAECIWKTHDLGDNDRLGSYGKEVQAFTLSPISSPQKTFPFSAIDSKHVDRRPPVSETGHIPISIYGHTTTKGSFLESTAVSHPLSVVNREQIHAQPTQVRDLDGYKATSRTPVKIQPVQHDCIRSVFEEECASQDKLMSPSNVYSPMRKRLRKRKWEQDFGKVSSSTKGISNEIISQSRERKTSSILTDNIQNSTCMEELNDVRGLPAEQLEMNQYTHELMFPLPRSTAKKRCCVITENVPVMSPAKMFAYMKERESKREQQGIHEVHSSTRQLFSGGNFGLSRDTSLFTADNVDKIENIAYRSATESVVPVKHSRAENTEKQCNSSEDGLVPVVQSQPVFFEDPLVLNSPRISIPNKHQTVFKRKNLQNCEKFPNECVIYLKQWFLRRTHKGLFVDGIHRDENIPWNSNFIVDRVSNSVVKTVTGRVYILVGKMKPGMDSGFPKWFLKKFVNGFPPNWKMLYEKLLLESRHIETENNNKGRNSNLKKKSESSSINISVKREKQKSFKTPNSSPPASSATKVSRSGRVIKPPLEYWKGGRVILDAYMNVSILERYDTPICISEDSTTVSAGKSQKPTRVFIPCSEGHKHSESDSKEEVSLPLRKVKAPLRKRNRAKINSKDSPLNPSEPSVEQNSSPEEYSARKALSSRRSPATEKMLLNTVAPKQRVPKKASTHPSKRHTHDTGRLPVSQRKRSTAWSPESLTGIDQTLQQQLSDNESFVKRKTRGKGEHRKRHGKAKPNTMSSSCQSSENSEESTMKLRKRTKICDAAQTQKKVNKTSPATKPPAKSVQSSKKHMVNKHNAVVPQEEDDDKWTEAELMKLQQAVSHYPKHMTGYWAKVARIVGTRSAAECHLQYTSQGTSQTPTKKAKKPKKEQQEAAKNQATDHPVISARAGTFKRKQQVRKFLEAMPREEVDDVFSSAYMQSKRFEIPSMCQSDDHDFPVSDLKPLTPMSKLFPEVKTPQCLHITPGMMGSPNRNSDDKYVFQLQKRMKKNQFNVCKNAPLSKSFTPTPSVKRTMRRCENTENDSFVIWEMFPGNEGALLESEEEEDFYFSDND</sequence>
<organism evidence="5 6">
    <name type="scientific">Channa argus</name>
    <name type="common">Northern snakehead</name>
    <name type="synonym">Ophicephalus argus</name>
    <dbReference type="NCBI Taxonomy" id="215402"/>
    <lineage>
        <taxon>Eukaryota</taxon>
        <taxon>Metazoa</taxon>
        <taxon>Chordata</taxon>
        <taxon>Craniata</taxon>
        <taxon>Vertebrata</taxon>
        <taxon>Euteleostomi</taxon>
        <taxon>Actinopterygii</taxon>
        <taxon>Neopterygii</taxon>
        <taxon>Teleostei</taxon>
        <taxon>Neoteleostei</taxon>
        <taxon>Acanthomorphata</taxon>
        <taxon>Anabantaria</taxon>
        <taxon>Anabantiformes</taxon>
        <taxon>Channoidei</taxon>
        <taxon>Channidae</taxon>
        <taxon>Channa</taxon>
    </lineage>
</organism>
<feature type="region of interest" description="Disordered" evidence="1">
    <location>
        <begin position="577"/>
        <end position="624"/>
    </location>
</feature>
<feature type="region of interest" description="Disordered" evidence="1">
    <location>
        <begin position="682"/>
        <end position="910"/>
    </location>
</feature>
<dbReference type="PANTHER" id="PTHR16124">
    <property type="entry name" value="MIS18-BINDING PROTEIN 1"/>
    <property type="match status" value="1"/>
</dbReference>
<dbReference type="InterPro" id="IPR017884">
    <property type="entry name" value="SANT_dom"/>
</dbReference>
<feature type="domain" description="Myb-like" evidence="3">
    <location>
        <begin position="906"/>
        <end position="960"/>
    </location>
</feature>
<dbReference type="PROSITE" id="PS51293">
    <property type="entry name" value="SANT"/>
    <property type="match status" value="1"/>
</dbReference>
<dbReference type="PROSITE" id="PS50090">
    <property type="entry name" value="MYB_LIKE"/>
    <property type="match status" value="1"/>
</dbReference>
<dbReference type="SUPFAM" id="SSF46689">
    <property type="entry name" value="Homeodomain-like"/>
    <property type="match status" value="1"/>
</dbReference>
<evidence type="ECO:0000313" key="5">
    <source>
        <dbReference type="EMBL" id="KAF3701197.1"/>
    </source>
</evidence>
<dbReference type="InterPro" id="IPR001005">
    <property type="entry name" value="SANT/Myb"/>
</dbReference>
<accession>A0A6G1QFD9</accession>
<dbReference type="InterPro" id="IPR015216">
    <property type="entry name" value="SANTA"/>
</dbReference>
<dbReference type="CDD" id="cd00167">
    <property type="entry name" value="SANT"/>
    <property type="match status" value="1"/>
</dbReference>
<evidence type="ECO:0000256" key="1">
    <source>
        <dbReference type="SAM" id="MobiDB-lite"/>
    </source>
</evidence>
<feature type="compositionally biased region" description="Polar residues" evidence="1">
    <location>
        <begin position="870"/>
        <end position="882"/>
    </location>
</feature>
<evidence type="ECO:0000259" key="4">
    <source>
        <dbReference type="PROSITE" id="PS51293"/>
    </source>
</evidence>
<gene>
    <name evidence="5" type="ORF">EXN66_Car016885</name>
</gene>
<feature type="compositionally biased region" description="Basic residues" evidence="1">
    <location>
        <begin position="767"/>
        <end position="781"/>
    </location>
</feature>
<reference evidence="5 6" key="1">
    <citation type="submission" date="2019-02" db="EMBL/GenBank/DDBJ databases">
        <title>Opniocepnalus argus genome.</title>
        <authorList>
            <person name="Zhou C."/>
            <person name="Xiao S."/>
        </authorList>
    </citation>
    <scope>NUCLEOTIDE SEQUENCE [LARGE SCALE GENOMIC DNA]</scope>
    <source>
        <strain evidence="5">OARG1902GOOAL</strain>
        <tissue evidence="5">Muscle</tissue>
    </source>
</reference>
<dbReference type="PANTHER" id="PTHR16124:SF3">
    <property type="entry name" value="MIS18-BINDING PROTEIN 1"/>
    <property type="match status" value="1"/>
</dbReference>
<feature type="region of interest" description="Disordered" evidence="1">
    <location>
        <begin position="956"/>
        <end position="990"/>
    </location>
</feature>
<evidence type="ECO:0000256" key="2">
    <source>
        <dbReference type="SAM" id="Phobius"/>
    </source>
</evidence>
<dbReference type="Proteomes" id="UP000503349">
    <property type="component" value="Chromosome 16"/>
</dbReference>
<feature type="domain" description="SANT" evidence="4">
    <location>
        <begin position="909"/>
        <end position="956"/>
    </location>
</feature>
<dbReference type="InterPro" id="IPR009057">
    <property type="entry name" value="Homeodomain-like_sf"/>
</dbReference>
<dbReference type="GO" id="GO:0000775">
    <property type="term" value="C:chromosome, centromeric region"/>
    <property type="evidence" value="ECO:0007669"/>
    <property type="project" value="TreeGrafter"/>
</dbReference>
<keyword evidence="2" id="KW-0812">Transmembrane</keyword>
<evidence type="ECO:0000259" key="3">
    <source>
        <dbReference type="PROSITE" id="PS50090"/>
    </source>
</evidence>
<dbReference type="InterPro" id="IPR039110">
    <property type="entry name" value="KNL2-like"/>
</dbReference>
<keyword evidence="6" id="KW-1185">Reference proteome</keyword>
<feature type="compositionally biased region" description="Polar residues" evidence="1">
    <location>
        <begin position="796"/>
        <end position="818"/>
    </location>
</feature>